<dbReference type="RefSeq" id="WP_108545268.1">
    <property type="nucleotide sequence ID" value="NZ_PYJM01000004.1"/>
</dbReference>
<dbReference type="AlphaFoldDB" id="A0A2T6GID4"/>
<accession>A0A2T6GID4</accession>
<name>A0A2T6GID4_9PSED</name>
<feature type="signal peptide" evidence="1">
    <location>
        <begin position="1"/>
        <end position="21"/>
    </location>
</feature>
<dbReference type="EMBL" id="PYJM01000004">
    <property type="protein sequence ID" value="PUA43914.1"/>
    <property type="molecule type" value="Genomic_DNA"/>
</dbReference>
<comment type="caution">
    <text evidence="2">The sequence shown here is derived from an EMBL/GenBank/DDBJ whole genome shotgun (WGS) entry which is preliminary data.</text>
</comment>
<reference evidence="2 3" key="1">
    <citation type="submission" date="2018-03" db="EMBL/GenBank/DDBJ databases">
        <title>Draft genome sequence of the plant growth promoting rhizobacterium Pseudomonas protegens strain BNJ-SS-45 isolated from wheat (Triticum aestivum) rhizosphere.</title>
        <authorList>
            <person name="Bajpai A."/>
            <person name="Shende K."/>
            <person name="Meena N."/>
            <person name="Upadhyayula S.R."/>
            <person name="Suravajhala P."/>
            <person name="Medicherla K.M."/>
            <person name="Johri B.N."/>
        </authorList>
    </citation>
    <scope>NUCLEOTIDE SEQUENCE [LARGE SCALE GENOMIC DNA]</scope>
    <source>
        <strain evidence="2 3">BNJ-SS-45</strain>
    </source>
</reference>
<sequence>MNPIVWPALAILLVAQSPAYAINEKYRQQLEQSGCTQMTELQGCDIHKSKAENAKAGFADPDAPASADSLKAPTPYVGQWTAKSPSGATVATIRIDARERVWVNGKQVKAKRTDGALQFRQGTLLFTIQGDRRRQNEDIWMDTDTGAKGLIQAQMPELAE</sequence>
<organism evidence="2 3">
    <name type="scientific">Pseudomonas protegens</name>
    <dbReference type="NCBI Taxonomy" id="380021"/>
    <lineage>
        <taxon>Bacteria</taxon>
        <taxon>Pseudomonadati</taxon>
        <taxon>Pseudomonadota</taxon>
        <taxon>Gammaproteobacteria</taxon>
        <taxon>Pseudomonadales</taxon>
        <taxon>Pseudomonadaceae</taxon>
        <taxon>Pseudomonas</taxon>
    </lineage>
</organism>
<evidence type="ECO:0000256" key="1">
    <source>
        <dbReference type="SAM" id="SignalP"/>
    </source>
</evidence>
<dbReference type="Proteomes" id="UP000244178">
    <property type="component" value="Unassembled WGS sequence"/>
</dbReference>
<feature type="chain" id="PRO_5015731369" description="Lipoprotein" evidence="1">
    <location>
        <begin position="22"/>
        <end position="160"/>
    </location>
</feature>
<keyword evidence="1" id="KW-0732">Signal</keyword>
<gene>
    <name evidence="2" type="ORF">C5U62_18260</name>
</gene>
<proteinExistence type="predicted"/>
<evidence type="ECO:0000313" key="2">
    <source>
        <dbReference type="EMBL" id="PUA43914.1"/>
    </source>
</evidence>
<evidence type="ECO:0000313" key="3">
    <source>
        <dbReference type="Proteomes" id="UP000244178"/>
    </source>
</evidence>
<protein>
    <recommendedName>
        <fullName evidence="4">Lipoprotein</fullName>
    </recommendedName>
</protein>
<evidence type="ECO:0008006" key="4">
    <source>
        <dbReference type="Google" id="ProtNLM"/>
    </source>
</evidence>